<sequence>MNSLANDLCCMQLLYAQATQPDLRQRTNDLYGRLVRNPDSRDTLRDEYYVPNSALHIVKTKITMTESYADNLVQISGSPVASVLVNKALGEVAYRCVFSVNREPSFILADGIFDAEAPTLTEEQQKALVLVLWHLALNDGERGNFLRSDNKSEFLQKISVDNLNLEEDVCSHIAKLFNEDDALGLKNYIGYWLYKATW</sequence>
<proteinExistence type="predicted"/>
<gene>
    <name evidence="1" type="ORF">CS022_16905</name>
</gene>
<dbReference type="Proteomes" id="UP000290287">
    <property type="component" value="Unassembled WGS sequence"/>
</dbReference>
<organism evidence="1 2">
    <name type="scientific">Veronia nyctiphanis</name>
    <dbReference type="NCBI Taxonomy" id="1278244"/>
    <lineage>
        <taxon>Bacteria</taxon>
        <taxon>Pseudomonadati</taxon>
        <taxon>Pseudomonadota</taxon>
        <taxon>Gammaproteobacteria</taxon>
        <taxon>Vibrionales</taxon>
        <taxon>Vibrionaceae</taxon>
        <taxon>Veronia</taxon>
    </lineage>
</organism>
<dbReference type="RefSeq" id="WP_129123248.1">
    <property type="nucleotide sequence ID" value="NZ_PEIB01000024.1"/>
</dbReference>
<dbReference type="AlphaFoldDB" id="A0A4Q0YSZ1"/>
<evidence type="ECO:0000313" key="2">
    <source>
        <dbReference type="Proteomes" id="UP000290287"/>
    </source>
</evidence>
<dbReference type="OrthoDB" id="7066201at2"/>
<comment type="caution">
    <text evidence="1">The sequence shown here is derived from an EMBL/GenBank/DDBJ whole genome shotgun (WGS) entry which is preliminary data.</text>
</comment>
<evidence type="ECO:0000313" key="1">
    <source>
        <dbReference type="EMBL" id="RXJ72229.1"/>
    </source>
</evidence>
<protein>
    <submittedName>
        <fullName evidence="1">Uncharacterized protein</fullName>
    </submittedName>
</protein>
<name>A0A4Q0YSZ1_9GAMM</name>
<accession>A0A4Q0YSZ1</accession>
<reference evidence="1 2" key="1">
    <citation type="submission" date="2017-10" db="EMBL/GenBank/DDBJ databases">
        <title>Nyctiphanis sp. nov., isolated from the stomach of the euphausiid Nyctiphanes simplex (Hansen, 1911) in the Gulf of California.</title>
        <authorList>
            <person name="Gomez-Gil B."/>
            <person name="Aguilar-Mendez M."/>
            <person name="Lopez-Cortes A."/>
            <person name="Gomez-Gutierrez J."/>
            <person name="Roque A."/>
            <person name="Lang E."/>
            <person name="Gonzalez-Castillo A."/>
        </authorList>
    </citation>
    <scope>NUCLEOTIDE SEQUENCE [LARGE SCALE GENOMIC DNA]</scope>
    <source>
        <strain evidence="1 2">CAIM 600</strain>
    </source>
</reference>
<keyword evidence="2" id="KW-1185">Reference proteome</keyword>
<dbReference type="EMBL" id="PEIB01000024">
    <property type="protein sequence ID" value="RXJ72229.1"/>
    <property type="molecule type" value="Genomic_DNA"/>
</dbReference>